<accession>A0A8X6QUV7</accession>
<proteinExistence type="predicted"/>
<evidence type="ECO:0000313" key="2">
    <source>
        <dbReference type="Proteomes" id="UP000887013"/>
    </source>
</evidence>
<sequence length="95" mass="10900">MVRDAAYGIASAVRYAVNALRMARTKLTAKKKEITEPIAITDPTELEIVTDEDEYDNMNTTELDKNEEACLIRTRLEEKLRETVTQYMEIMDGKI</sequence>
<keyword evidence="2" id="KW-1185">Reference proteome</keyword>
<protein>
    <submittedName>
        <fullName evidence="1">Uncharacterized protein</fullName>
    </submittedName>
</protein>
<dbReference type="AlphaFoldDB" id="A0A8X6QUV7"/>
<dbReference type="EMBL" id="BMAW01037027">
    <property type="protein sequence ID" value="GFU46757.1"/>
    <property type="molecule type" value="Genomic_DNA"/>
</dbReference>
<comment type="caution">
    <text evidence="1">The sequence shown here is derived from an EMBL/GenBank/DDBJ whole genome shotgun (WGS) entry which is preliminary data.</text>
</comment>
<reference evidence="1" key="1">
    <citation type="submission" date="2020-08" db="EMBL/GenBank/DDBJ databases">
        <title>Multicomponent nature underlies the extraordinary mechanical properties of spider dragline silk.</title>
        <authorList>
            <person name="Kono N."/>
            <person name="Nakamura H."/>
            <person name="Mori M."/>
            <person name="Yoshida Y."/>
            <person name="Ohtoshi R."/>
            <person name="Malay A.D."/>
            <person name="Moran D.A.P."/>
            <person name="Tomita M."/>
            <person name="Numata K."/>
            <person name="Arakawa K."/>
        </authorList>
    </citation>
    <scope>NUCLEOTIDE SEQUENCE</scope>
</reference>
<dbReference type="Proteomes" id="UP000887013">
    <property type="component" value="Unassembled WGS sequence"/>
</dbReference>
<name>A0A8X6QUV7_NEPPI</name>
<gene>
    <name evidence="1" type="ORF">NPIL_318771</name>
</gene>
<evidence type="ECO:0000313" key="1">
    <source>
        <dbReference type="EMBL" id="GFU46757.1"/>
    </source>
</evidence>
<organism evidence="1 2">
    <name type="scientific">Nephila pilipes</name>
    <name type="common">Giant wood spider</name>
    <name type="synonym">Nephila maculata</name>
    <dbReference type="NCBI Taxonomy" id="299642"/>
    <lineage>
        <taxon>Eukaryota</taxon>
        <taxon>Metazoa</taxon>
        <taxon>Ecdysozoa</taxon>
        <taxon>Arthropoda</taxon>
        <taxon>Chelicerata</taxon>
        <taxon>Arachnida</taxon>
        <taxon>Araneae</taxon>
        <taxon>Araneomorphae</taxon>
        <taxon>Entelegynae</taxon>
        <taxon>Araneoidea</taxon>
        <taxon>Nephilidae</taxon>
        <taxon>Nephila</taxon>
    </lineage>
</organism>